<name>A0A286UR69_9AGAM</name>
<keyword evidence="6" id="KW-1185">Reference proteome</keyword>
<dbReference type="Proteomes" id="UP000217199">
    <property type="component" value="Unassembled WGS sequence"/>
</dbReference>
<feature type="region of interest" description="Disordered" evidence="3">
    <location>
        <begin position="564"/>
        <end position="587"/>
    </location>
</feature>
<evidence type="ECO:0000313" key="6">
    <source>
        <dbReference type="Proteomes" id="UP000217199"/>
    </source>
</evidence>
<feature type="compositionally biased region" description="Polar residues" evidence="3">
    <location>
        <begin position="653"/>
        <end position="666"/>
    </location>
</feature>
<dbReference type="InterPro" id="IPR000608">
    <property type="entry name" value="UBC"/>
</dbReference>
<dbReference type="SUPFAM" id="SSF54495">
    <property type="entry name" value="UBC-like"/>
    <property type="match status" value="1"/>
</dbReference>
<organism evidence="5 6">
    <name type="scientific">Pyrrhoderma noxium</name>
    <dbReference type="NCBI Taxonomy" id="2282107"/>
    <lineage>
        <taxon>Eukaryota</taxon>
        <taxon>Fungi</taxon>
        <taxon>Dikarya</taxon>
        <taxon>Basidiomycota</taxon>
        <taxon>Agaricomycotina</taxon>
        <taxon>Agaricomycetes</taxon>
        <taxon>Hymenochaetales</taxon>
        <taxon>Hymenochaetaceae</taxon>
        <taxon>Pyrrhoderma</taxon>
    </lineage>
</organism>
<dbReference type="PANTHER" id="PTHR46116:SF15">
    <property type="entry name" value="(E3-INDEPENDENT) E2 UBIQUITIN-CONJUGATING ENZYME"/>
    <property type="match status" value="1"/>
</dbReference>
<dbReference type="GO" id="GO:0061631">
    <property type="term" value="F:ubiquitin conjugating enzyme activity"/>
    <property type="evidence" value="ECO:0007669"/>
    <property type="project" value="TreeGrafter"/>
</dbReference>
<dbReference type="InterPro" id="IPR016135">
    <property type="entry name" value="UBQ-conjugating_enzyme/RWD"/>
</dbReference>
<feature type="domain" description="UBC core" evidence="4">
    <location>
        <begin position="702"/>
        <end position="865"/>
    </location>
</feature>
<dbReference type="Gene3D" id="3.10.110.10">
    <property type="entry name" value="Ubiquitin Conjugating Enzyme"/>
    <property type="match status" value="1"/>
</dbReference>
<feature type="region of interest" description="Disordered" evidence="3">
    <location>
        <begin position="646"/>
        <end position="666"/>
    </location>
</feature>
<feature type="region of interest" description="Disordered" evidence="3">
    <location>
        <begin position="606"/>
        <end position="631"/>
    </location>
</feature>
<dbReference type="GO" id="GO:0016829">
    <property type="term" value="F:lyase activity"/>
    <property type="evidence" value="ECO:0007669"/>
    <property type="project" value="UniProtKB-KW"/>
</dbReference>
<evidence type="ECO:0000256" key="1">
    <source>
        <dbReference type="ARBA" id="ARBA00022679"/>
    </source>
</evidence>
<evidence type="ECO:0000256" key="3">
    <source>
        <dbReference type="SAM" id="MobiDB-lite"/>
    </source>
</evidence>
<keyword evidence="1" id="KW-0808">Transferase</keyword>
<evidence type="ECO:0000259" key="4">
    <source>
        <dbReference type="PROSITE" id="PS50127"/>
    </source>
</evidence>
<proteinExistence type="predicted"/>
<dbReference type="AlphaFoldDB" id="A0A286UR69"/>
<dbReference type="CDD" id="cd23837">
    <property type="entry name" value="UBCc_UBE2O"/>
    <property type="match status" value="1"/>
</dbReference>
<dbReference type="STRING" id="2282107.A0A286UR69"/>
<reference evidence="5 6" key="1">
    <citation type="journal article" date="2017" name="Mol. Ecol.">
        <title>Comparative and population genomic landscape of Phellinus noxius: A hypervariable fungus causing root rot in trees.</title>
        <authorList>
            <person name="Chung C.L."/>
            <person name="Lee T.J."/>
            <person name="Akiba M."/>
            <person name="Lee H.H."/>
            <person name="Kuo T.H."/>
            <person name="Liu D."/>
            <person name="Ke H.M."/>
            <person name="Yokoi T."/>
            <person name="Roa M.B."/>
            <person name="Lu M.J."/>
            <person name="Chang Y.Y."/>
            <person name="Ann P.J."/>
            <person name="Tsai J.N."/>
            <person name="Chen C.Y."/>
            <person name="Tzean S.S."/>
            <person name="Ota Y."/>
            <person name="Hattori T."/>
            <person name="Sahashi N."/>
            <person name="Liou R.F."/>
            <person name="Kikuchi T."/>
            <person name="Tsai I.J."/>
        </authorList>
    </citation>
    <scope>NUCLEOTIDE SEQUENCE [LARGE SCALE GENOMIC DNA]</scope>
    <source>
        <strain evidence="5 6">FFPRI411160</strain>
    </source>
</reference>
<dbReference type="OrthoDB" id="1926878at2759"/>
<gene>
    <name evidence="5" type="ORF">PNOK_0203700</name>
</gene>
<comment type="caution">
    <text evidence="5">The sequence shown here is derived from an EMBL/GenBank/DDBJ whole genome shotgun (WGS) entry which is preliminary data.</text>
</comment>
<dbReference type="PROSITE" id="PS50127">
    <property type="entry name" value="UBC_2"/>
    <property type="match status" value="1"/>
</dbReference>
<keyword evidence="5" id="KW-0456">Lyase</keyword>
<accession>A0A286UR69</accession>
<evidence type="ECO:0000313" key="5">
    <source>
        <dbReference type="EMBL" id="PAV22080.1"/>
    </source>
</evidence>
<dbReference type="Pfam" id="PF00179">
    <property type="entry name" value="UQ_con"/>
    <property type="match status" value="1"/>
</dbReference>
<dbReference type="InParanoid" id="A0A286UR69"/>
<keyword evidence="2" id="KW-0833">Ubl conjugation pathway</keyword>
<sequence length="951" mass="107472">MTPHTSTRFFHEDVVRWVRDTSNNGVVLRCWHDNDDNQFPVFPPDPLLRSLNRGEVGVLFHTTEEPVILPETELELLDRPFQVGDVCKRSYEDPQSAVVINATVEFKLAHAISGKPIDEWKSSEDLKCCDDIFERDFVIFDDWVGQEYSLYPYVTIRSSRYVVNQFATLLLIPFQLFDVVSIQTSAGNTVCIPDDTQQLKVGERGTHLIPDHPEGIQRFISYFTNTRPSSDDVVVSVDHIVYVISWMAINQTLSREEAESRKRPKTFWFGADISKLTLVHENSGQIHRVGDRVTLTNTPNELVTTHNDGNGRVINVDKLIILETKTIVEILWQDGSKEVVSATNLIPYLNPDEYDCWPGDHVLWKNEEEQCSVVIQSVNAKERTAEILLTNGLRQLVSVLELNPHGEYPDSGDTQDSFGVHRGDFVFIHKEGCTNGCKRPLVPAIGEFESWVHEYPPGYRENGQLIGWRKTLDELGKDLTSLIVHNPNYKIHLPIPDEGQIDWFGEVTNFFVDGLVEVTLPSLRKVRVPIERLTRLRENMEQFEDLLGDDISNENTGDYSFNEGSYEVQGEDGTWARPEGRDEGDWEDANEDITMAEDEPMDVDADEVGSEASDTVPGAWPSDSEGEEDIDTNFCATPRIRLYRNAVEKPPSADSSTTNRQNSQISTSDVLQDVSWAQFDILPSAPADHAFLSTPAGQPSRQFSAHLAKEYRALSSSLPELIIVRTYEDRMDLLRSLIIGPSGTPYEDAPFVIDWKLNDNFPQTPPIAHFLSWTNGNGRVNPNLYEEGKVCLSILGTWAGDQNESWNPSRSSLLQAFVSIQGLVLVKEPYFCEPIHEKWKGTEEGKINSRYYSEKAYVLSRGFVRRALEIPPSGLEDVLQDIYIKRGKLKKIVESAHNLIELSKTLKDDDTFESDLAIPRLTSGGIIPLSRTLERLESILKSSTGNPERIS</sequence>
<protein>
    <submittedName>
        <fullName evidence="5">Isocitrate lyase</fullName>
    </submittedName>
</protein>
<dbReference type="EMBL" id="NBII01000002">
    <property type="protein sequence ID" value="PAV22080.1"/>
    <property type="molecule type" value="Genomic_DNA"/>
</dbReference>
<dbReference type="PANTHER" id="PTHR46116">
    <property type="entry name" value="(E3-INDEPENDENT) E2 UBIQUITIN-CONJUGATING ENZYME"/>
    <property type="match status" value="1"/>
</dbReference>
<dbReference type="SMART" id="SM00212">
    <property type="entry name" value="UBCc"/>
    <property type="match status" value="1"/>
</dbReference>
<evidence type="ECO:0000256" key="2">
    <source>
        <dbReference type="ARBA" id="ARBA00022786"/>
    </source>
</evidence>